<comment type="caution">
    <text evidence="1">The sequence shown here is derived from an EMBL/GenBank/DDBJ whole genome shotgun (WGS) entry which is preliminary data.</text>
</comment>
<evidence type="ECO:0000313" key="1">
    <source>
        <dbReference type="EMBL" id="KAI4860071.1"/>
    </source>
</evidence>
<dbReference type="Proteomes" id="UP001497700">
    <property type="component" value="Unassembled WGS sequence"/>
</dbReference>
<reference evidence="1 2" key="1">
    <citation type="journal article" date="2022" name="New Phytol.">
        <title>Ecological generalism drives hyperdiversity of secondary metabolite gene clusters in xylarialean endophytes.</title>
        <authorList>
            <person name="Franco M.E.E."/>
            <person name="Wisecaver J.H."/>
            <person name="Arnold A.E."/>
            <person name="Ju Y.M."/>
            <person name="Slot J.C."/>
            <person name="Ahrendt S."/>
            <person name="Moore L.P."/>
            <person name="Eastman K.E."/>
            <person name="Scott K."/>
            <person name="Konkel Z."/>
            <person name="Mondo S.J."/>
            <person name="Kuo A."/>
            <person name="Hayes R.D."/>
            <person name="Haridas S."/>
            <person name="Andreopoulos B."/>
            <person name="Riley R."/>
            <person name="LaButti K."/>
            <person name="Pangilinan J."/>
            <person name="Lipzen A."/>
            <person name="Amirebrahimi M."/>
            <person name="Yan J."/>
            <person name="Adam C."/>
            <person name="Keymanesh K."/>
            <person name="Ng V."/>
            <person name="Louie K."/>
            <person name="Northen T."/>
            <person name="Drula E."/>
            <person name="Henrissat B."/>
            <person name="Hsieh H.M."/>
            <person name="Youens-Clark K."/>
            <person name="Lutzoni F."/>
            <person name="Miadlikowska J."/>
            <person name="Eastwood D.C."/>
            <person name="Hamelin R.C."/>
            <person name="Grigoriev I.V."/>
            <person name="U'Ren J.M."/>
        </authorList>
    </citation>
    <scope>NUCLEOTIDE SEQUENCE [LARGE SCALE GENOMIC DNA]</scope>
    <source>
        <strain evidence="1 2">CBS 119005</strain>
    </source>
</reference>
<accession>A0ACB9YLG6</accession>
<dbReference type="EMBL" id="MU393601">
    <property type="protein sequence ID" value="KAI4860071.1"/>
    <property type="molecule type" value="Genomic_DNA"/>
</dbReference>
<organism evidence="1 2">
    <name type="scientific">Hypoxylon rubiginosum</name>
    <dbReference type="NCBI Taxonomy" id="110542"/>
    <lineage>
        <taxon>Eukaryota</taxon>
        <taxon>Fungi</taxon>
        <taxon>Dikarya</taxon>
        <taxon>Ascomycota</taxon>
        <taxon>Pezizomycotina</taxon>
        <taxon>Sordariomycetes</taxon>
        <taxon>Xylariomycetidae</taxon>
        <taxon>Xylariales</taxon>
        <taxon>Hypoxylaceae</taxon>
        <taxon>Hypoxylon</taxon>
    </lineage>
</organism>
<sequence length="679" mass="76418">MQPRRYPPILPAGPLEQETPATSRRRLRLGACNECRQRKVKCDGLRPKCSNCTRRAVTFCVYIDKQKAGPEAMEVIELLKLLSKEHAAVLLGALRSSGDPAEALSTFKEKADADGTAPARSQLELELMANNPGAYPSLRPIDATDLASSNLLRPLRPSTNESGSSELPSPIGPIAADRQFQLPLDARQNVEYNDERLHNLQVDYWTDVKVTNDFTARVISLYSTTDNPVLGLFSPDLLVNDLVNRQNRFCSRFLFHALMYLGCQMYSAFDKNAMQHATHFRDEAERLWKDEPDSYLAMAGAVLLSLSLIGNGRDHVVLYYATQAMRMGERLGLFHVGEGATTVPNVNESKEDADSCCYAAWGTFNWNVLVSFFYRQPGSEIPKSAPMVPIPGEIDPTQPSSNAAEETSPYHSQLNEIFPAVCHFWRIVHGAGWIYNLVQDSPPARYTTALAEHTFRELIAWAETLPPSLLRTERESHHVTVLHIWLHATILDIFRPIVGKPAHERSRLGTFSAWDSSPDAAYAASVSQLKHLVVEYRSKSVASTYSILWHTGLLYLANAMLKDTRDPEWRLYLMLCIYGYESLSRPYRISEIIVQGLLSMTMRETNMTGSEAQKIINELKEGRLDSASDDFEDKIRATFMVDMDLSLNNPEEARAENLAEKFDSLALFQDFLNQEQMEI</sequence>
<evidence type="ECO:0000313" key="2">
    <source>
        <dbReference type="Proteomes" id="UP001497700"/>
    </source>
</evidence>
<name>A0ACB9YLG6_9PEZI</name>
<gene>
    <name evidence="1" type="ORF">F4820DRAFT_437988</name>
</gene>
<proteinExistence type="predicted"/>
<keyword evidence="2" id="KW-1185">Reference proteome</keyword>
<protein>
    <submittedName>
        <fullName evidence="1">Uncharacterized protein</fullName>
    </submittedName>
</protein>